<name>A0AAE0S198_9BIVA</name>
<evidence type="ECO:0000256" key="1">
    <source>
        <dbReference type="SAM" id="MobiDB-lite"/>
    </source>
</evidence>
<feature type="compositionally biased region" description="Basic and acidic residues" evidence="1">
    <location>
        <begin position="1"/>
        <end position="13"/>
    </location>
</feature>
<dbReference type="Proteomes" id="UP001195483">
    <property type="component" value="Unassembled WGS sequence"/>
</dbReference>
<accession>A0AAE0S198</accession>
<comment type="caution">
    <text evidence="2">The sequence shown here is derived from an EMBL/GenBank/DDBJ whole genome shotgun (WGS) entry which is preliminary data.</text>
</comment>
<reference evidence="2" key="2">
    <citation type="journal article" date="2021" name="Genome Biol. Evol.">
        <title>Developing a high-quality reference genome for a parasitic bivalve with doubly uniparental inheritance (Bivalvia: Unionida).</title>
        <authorList>
            <person name="Smith C.H."/>
        </authorList>
    </citation>
    <scope>NUCLEOTIDE SEQUENCE</scope>
    <source>
        <strain evidence="2">CHS0354</strain>
        <tissue evidence="2">Mantle</tissue>
    </source>
</reference>
<gene>
    <name evidence="2" type="ORF">CHS0354_038990</name>
</gene>
<organism evidence="2 3">
    <name type="scientific">Potamilus streckersoni</name>
    <dbReference type="NCBI Taxonomy" id="2493646"/>
    <lineage>
        <taxon>Eukaryota</taxon>
        <taxon>Metazoa</taxon>
        <taxon>Spiralia</taxon>
        <taxon>Lophotrochozoa</taxon>
        <taxon>Mollusca</taxon>
        <taxon>Bivalvia</taxon>
        <taxon>Autobranchia</taxon>
        <taxon>Heteroconchia</taxon>
        <taxon>Palaeoheterodonta</taxon>
        <taxon>Unionida</taxon>
        <taxon>Unionoidea</taxon>
        <taxon>Unionidae</taxon>
        <taxon>Ambleminae</taxon>
        <taxon>Lampsilini</taxon>
        <taxon>Potamilus</taxon>
    </lineage>
</organism>
<feature type="region of interest" description="Disordered" evidence="1">
    <location>
        <begin position="1"/>
        <end position="29"/>
    </location>
</feature>
<proteinExistence type="predicted"/>
<evidence type="ECO:0000313" key="3">
    <source>
        <dbReference type="Proteomes" id="UP001195483"/>
    </source>
</evidence>
<protein>
    <submittedName>
        <fullName evidence="2">Uncharacterized protein</fullName>
    </submittedName>
</protein>
<reference evidence="2" key="1">
    <citation type="journal article" date="2021" name="Genome Biol. Evol.">
        <title>A High-Quality Reference Genome for a Parasitic Bivalve with Doubly Uniparental Inheritance (Bivalvia: Unionida).</title>
        <authorList>
            <person name="Smith C.H."/>
        </authorList>
    </citation>
    <scope>NUCLEOTIDE SEQUENCE</scope>
    <source>
        <strain evidence="2">CHS0354</strain>
    </source>
</reference>
<dbReference type="AlphaFoldDB" id="A0AAE0S198"/>
<sequence length="85" mass="9594">MAFDLDHEHKETGSTRGADVPSPAKQTKIDEQFIKPIERMSATKQKEIDDVLLKIIVGKVLQLGLVDNILGTFYEIPGRKQYPQN</sequence>
<reference evidence="2" key="3">
    <citation type="submission" date="2023-05" db="EMBL/GenBank/DDBJ databases">
        <authorList>
            <person name="Smith C.H."/>
        </authorList>
    </citation>
    <scope>NUCLEOTIDE SEQUENCE</scope>
    <source>
        <strain evidence="2">CHS0354</strain>
        <tissue evidence="2">Mantle</tissue>
    </source>
</reference>
<keyword evidence="3" id="KW-1185">Reference proteome</keyword>
<dbReference type="EMBL" id="JAEAOA010002269">
    <property type="protein sequence ID" value="KAK3583370.1"/>
    <property type="molecule type" value="Genomic_DNA"/>
</dbReference>
<evidence type="ECO:0000313" key="2">
    <source>
        <dbReference type="EMBL" id="KAK3583370.1"/>
    </source>
</evidence>